<proteinExistence type="predicted"/>
<feature type="compositionally biased region" description="Polar residues" evidence="1">
    <location>
        <begin position="96"/>
        <end position="105"/>
    </location>
</feature>
<feature type="region of interest" description="Disordered" evidence="1">
    <location>
        <begin position="96"/>
        <end position="128"/>
    </location>
</feature>
<protein>
    <submittedName>
        <fullName evidence="3">Uncharacterized protein</fullName>
    </submittedName>
</protein>
<organism evidence="2 3">
    <name type="scientific">Steinernema glaseri</name>
    <dbReference type="NCBI Taxonomy" id="37863"/>
    <lineage>
        <taxon>Eukaryota</taxon>
        <taxon>Metazoa</taxon>
        <taxon>Ecdysozoa</taxon>
        <taxon>Nematoda</taxon>
        <taxon>Chromadorea</taxon>
        <taxon>Rhabditida</taxon>
        <taxon>Tylenchina</taxon>
        <taxon>Panagrolaimomorpha</taxon>
        <taxon>Strongyloidoidea</taxon>
        <taxon>Steinernematidae</taxon>
        <taxon>Steinernema</taxon>
    </lineage>
</organism>
<keyword evidence="2" id="KW-1185">Reference proteome</keyword>
<dbReference type="Proteomes" id="UP000095287">
    <property type="component" value="Unplaced"/>
</dbReference>
<accession>A0A1I8A4X4</accession>
<evidence type="ECO:0000313" key="2">
    <source>
        <dbReference type="Proteomes" id="UP000095287"/>
    </source>
</evidence>
<sequence length="209" mass="23081">MSRSEGRRMRGEGRLRVDFKLPCENKEAEDKIHPRFQISQLLATFPITVVYSSDARSLHRAQQPVTQKFIRRARATPTRRVLRGALFLSGGDDVTHQSARLSTMPSRLREEDKCSSRSARTSLGAPPSRKDLLASLSPLALTDRARDVDPTVAQTEVPTRPARCKMLMQAAEGGILENPILQIVSSRISGSLGDLLTADEKNLISFSSA</sequence>
<evidence type="ECO:0000313" key="3">
    <source>
        <dbReference type="WBParaSite" id="L893_g32708.t1"/>
    </source>
</evidence>
<name>A0A1I8A4X4_9BILA</name>
<dbReference type="WBParaSite" id="L893_g32708.t1">
    <property type="protein sequence ID" value="L893_g32708.t1"/>
    <property type="gene ID" value="L893_g32708"/>
</dbReference>
<reference evidence="3" key="1">
    <citation type="submission" date="2016-11" db="UniProtKB">
        <authorList>
            <consortium name="WormBaseParasite"/>
        </authorList>
    </citation>
    <scope>IDENTIFICATION</scope>
</reference>
<evidence type="ECO:0000256" key="1">
    <source>
        <dbReference type="SAM" id="MobiDB-lite"/>
    </source>
</evidence>
<dbReference type="AlphaFoldDB" id="A0A1I8A4X4"/>